<gene>
    <name evidence="1" type="ORF">NTJ_03381</name>
</gene>
<evidence type="ECO:0000313" key="1">
    <source>
        <dbReference type="EMBL" id="BES90572.1"/>
    </source>
</evidence>
<name>A0ABN7AH18_9HEMI</name>
<proteinExistence type="predicted"/>
<dbReference type="EMBL" id="AP028910">
    <property type="protein sequence ID" value="BES90572.1"/>
    <property type="molecule type" value="Genomic_DNA"/>
</dbReference>
<organism evidence="1 2">
    <name type="scientific">Nesidiocoris tenuis</name>
    <dbReference type="NCBI Taxonomy" id="355587"/>
    <lineage>
        <taxon>Eukaryota</taxon>
        <taxon>Metazoa</taxon>
        <taxon>Ecdysozoa</taxon>
        <taxon>Arthropoda</taxon>
        <taxon>Hexapoda</taxon>
        <taxon>Insecta</taxon>
        <taxon>Pterygota</taxon>
        <taxon>Neoptera</taxon>
        <taxon>Paraneoptera</taxon>
        <taxon>Hemiptera</taxon>
        <taxon>Heteroptera</taxon>
        <taxon>Panheteroptera</taxon>
        <taxon>Cimicomorpha</taxon>
        <taxon>Miridae</taxon>
        <taxon>Dicyphina</taxon>
        <taxon>Nesidiocoris</taxon>
    </lineage>
</organism>
<accession>A0ABN7AH18</accession>
<reference evidence="1 2" key="1">
    <citation type="submission" date="2023-09" db="EMBL/GenBank/DDBJ databases">
        <title>Nesidiocoris tenuis whole genome shotgun sequence.</title>
        <authorList>
            <person name="Shibata T."/>
            <person name="Shimoda M."/>
            <person name="Kobayashi T."/>
            <person name="Uehara T."/>
        </authorList>
    </citation>
    <scope>NUCLEOTIDE SEQUENCE [LARGE SCALE GENOMIC DNA]</scope>
    <source>
        <strain evidence="1 2">Japan</strain>
    </source>
</reference>
<evidence type="ECO:0000313" key="2">
    <source>
        <dbReference type="Proteomes" id="UP001307889"/>
    </source>
</evidence>
<keyword evidence="2" id="KW-1185">Reference proteome</keyword>
<dbReference type="Proteomes" id="UP001307889">
    <property type="component" value="Chromosome 2"/>
</dbReference>
<protein>
    <submittedName>
        <fullName evidence="1">Uncharacterized protein</fullName>
    </submittedName>
</protein>
<sequence length="109" mass="12019">MKPSRLEKIVPNCRRLEGEPQAERKFFFHGDFRCRLSGADVSKRIPSPPARPPGPTVLAALMTFECASKQDGIPSRSWKDDSGLIMQNAIPTRLLSRVDRALSVSPAAS</sequence>